<feature type="region of interest" description="Disordered" evidence="1">
    <location>
        <begin position="32"/>
        <end position="58"/>
    </location>
</feature>
<organism evidence="2">
    <name type="scientific">Timema cristinae</name>
    <name type="common">Walking stick</name>
    <dbReference type="NCBI Taxonomy" id="61476"/>
    <lineage>
        <taxon>Eukaryota</taxon>
        <taxon>Metazoa</taxon>
        <taxon>Ecdysozoa</taxon>
        <taxon>Arthropoda</taxon>
        <taxon>Hexapoda</taxon>
        <taxon>Insecta</taxon>
        <taxon>Pterygota</taxon>
        <taxon>Neoptera</taxon>
        <taxon>Polyneoptera</taxon>
        <taxon>Phasmatodea</taxon>
        <taxon>Timematodea</taxon>
        <taxon>Timematoidea</taxon>
        <taxon>Timematidae</taxon>
        <taxon>Timema</taxon>
    </lineage>
</organism>
<protein>
    <submittedName>
        <fullName evidence="2">Uncharacterized protein</fullName>
    </submittedName>
</protein>
<reference evidence="2" key="1">
    <citation type="submission" date="2020-11" db="EMBL/GenBank/DDBJ databases">
        <authorList>
            <person name="Tran Van P."/>
        </authorList>
    </citation>
    <scope>NUCLEOTIDE SEQUENCE</scope>
</reference>
<dbReference type="EMBL" id="OC320891">
    <property type="protein sequence ID" value="CAD7409022.1"/>
    <property type="molecule type" value="Genomic_DNA"/>
</dbReference>
<feature type="compositionally biased region" description="Basic and acidic residues" evidence="1">
    <location>
        <begin position="35"/>
        <end position="54"/>
    </location>
</feature>
<accession>A0A7R9D6M1</accession>
<dbReference type="AlphaFoldDB" id="A0A7R9D6M1"/>
<evidence type="ECO:0000313" key="2">
    <source>
        <dbReference type="EMBL" id="CAD7409022.1"/>
    </source>
</evidence>
<evidence type="ECO:0000256" key="1">
    <source>
        <dbReference type="SAM" id="MobiDB-lite"/>
    </source>
</evidence>
<name>A0A7R9D6M1_TIMCR</name>
<sequence>MFYLNLLSTIRPVTHEPGILVLLPPDTIKVTPLDSLKDDQESDKDFQRRDDHKVPPSAGLSLWTMIQGQSSPAPVLSSATTTPRGFRGRAALRGMSHGRRVGCSVLKQLQERLPKGVEH</sequence>
<proteinExistence type="predicted"/>
<gene>
    <name evidence="2" type="ORF">TCEB3V08_LOCUS9819</name>
</gene>